<evidence type="ECO:0000313" key="2">
    <source>
        <dbReference type="Proteomes" id="UP000178797"/>
    </source>
</evidence>
<dbReference type="Proteomes" id="UP000178797">
    <property type="component" value="Unassembled WGS sequence"/>
</dbReference>
<dbReference type="InterPro" id="IPR036909">
    <property type="entry name" value="Cyt_c-like_dom_sf"/>
</dbReference>
<feature type="non-terminal residue" evidence="1">
    <location>
        <position position="440"/>
    </location>
</feature>
<comment type="caution">
    <text evidence="1">The sequence shown here is derived from an EMBL/GenBank/DDBJ whole genome shotgun (WGS) entry which is preliminary data.</text>
</comment>
<dbReference type="EMBL" id="MGDE01000151">
    <property type="protein sequence ID" value="OGL45129.1"/>
    <property type="molecule type" value="Genomic_DNA"/>
</dbReference>
<dbReference type="GO" id="GO:0004130">
    <property type="term" value="F:cytochrome-c peroxidase activity"/>
    <property type="evidence" value="ECO:0007669"/>
    <property type="project" value="TreeGrafter"/>
</dbReference>
<gene>
    <name evidence="1" type="ORF">A2W05_05135</name>
</gene>
<dbReference type="PANTHER" id="PTHR30600:SF13">
    <property type="entry name" value="METHYLAMINE UTILIZATION PROTEIN"/>
    <property type="match status" value="1"/>
</dbReference>
<reference evidence="1 2" key="1">
    <citation type="journal article" date="2016" name="Nat. Commun.">
        <title>Thousands of microbial genomes shed light on interconnected biogeochemical processes in an aquifer system.</title>
        <authorList>
            <person name="Anantharaman K."/>
            <person name="Brown C.T."/>
            <person name="Hug L.A."/>
            <person name="Sharon I."/>
            <person name="Castelle C.J."/>
            <person name="Probst A.J."/>
            <person name="Thomas B.C."/>
            <person name="Singh A."/>
            <person name="Wilkins M.J."/>
            <person name="Karaoz U."/>
            <person name="Brodie E.L."/>
            <person name="Williams K.H."/>
            <person name="Hubbard S.S."/>
            <person name="Banfield J.F."/>
        </authorList>
    </citation>
    <scope>NUCLEOTIDE SEQUENCE [LARGE SCALE GENOMIC DNA]</scope>
</reference>
<dbReference type="AlphaFoldDB" id="A0A1F7RU84"/>
<organism evidence="1 2">
    <name type="scientific">Candidatus Schekmanbacteria bacterium RBG_16_38_10</name>
    <dbReference type="NCBI Taxonomy" id="1817879"/>
    <lineage>
        <taxon>Bacteria</taxon>
        <taxon>Candidatus Schekmaniibacteriota</taxon>
    </lineage>
</organism>
<dbReference type="InterPro" id="IPR051395">
    <property type="entry name" value="Cytochrome_c_Peroxidase/MauG"/>
</dbReference>
<accession>A0A1F7RU84</accession>
<dbReference type="GO" id="GO:0009055">
    <property type="term" value="F:electron transfer activity"/>
    <property type="evidence" value="ECO:0007669"/>
    <property type="project" value="InterPro"/>
</dbReference>
<dbReference type="SUPFAM" id="SSF46626">
    <property type="entry name" value="Cytochrome c"/>
    <property type="match status" value="1"/>
</dbReference>
<name>A0A1F7RU84_9BACT</name>
<proteinExistence type="predicted"/>
<evidence type="ECO:0000313" key="1">
    <source>
        <dbReference type="EMBL" id="OGL45129.1"/>
    </source>
</evidence>
<protein>
    <submittedName>
        <fullName evidence="1">Cytochrome B6</fullName>
    </submittedName>
</protein>
<dbReference type="GO" id="GO:0020037">
    <property type="term" value="F:heme binding"/>
    <property type="evidence" value="ECO:0007669"/>
    <property type="project" value="InterPro"/>
</dbReference>
<dbReference type="Gene3D" id="1.10.760.10">
    <property type="entry name" value="Cytochrome c-like domain"/>
    <property type="match status" value="1"/>
</dbReference>
<dbReference type="PANTHER" id="PTHR30600">
    <property type="entry name" value="CYTOCHROME C PEROXIDASE-RELATED"/>
    <property type="match status" value="1"/>
</dbReference>
<sequence>MTLFTLFIVGGVVNAQQPEKKTSSYAPVDIKEDFAMIMARMKSAKSGVMKRQMDLLNQRYDLSNRPAQGVTMSRGKHIQEGVRVKLPEGMTWEKLAAIGPEEIREKNLFPSGLFPLPHPNHPEGGMTFPKFQIDEIKKQEGRDLTRFDLDFDLPDHFLPEFPAPIFLTTRPDLGDISQGKLVSIDNYYEIFNGILNPKQLEGLRLLVTPFPQQQFNQTEDRRSERPSRGVACFDCHANGHANASTHLAGDVRPQELRHRIDTPSLRGVNIQRLFGSQRALKSVEDFTEFEQRAAYFDGDPVIATKKGVNILERGSQVHFMAEFQELLDFPPAPKLGIDGKIDPKKGTESEMRGQALFFGKANCASCHPAPYYTDISMHNLKTERFYKPRMINGRMASADGPIKTFPLRGIKDSPPYLHDGRLLTLEDTVEFFNLVLGTNL</sequence>